<dbReference type="EMBL" id="GL832955">
    <property type="protein sequence ID" value="EGD71996.1"/>
    <property type="molecule type" value="Genomic_DNA"/>
</dbReference>
<dbReference type="FunFam" id="6.10.250.3260:FF:000002">
    <property type="entry name" value="60S ribosomal protein L21"/>
    <property type="match status" value="1"/>
</dbReference>
<evidence type="ECO:0000256" key="2">
    <source>
        <dbReference type="ARBA" id="ARBA00022980"/>
    </source>
</evidence>
<keyword evidence="3" id="KW-0687">Ribonucleoprotein</keyword>
<evidence type="ECO:0000256" key="1">
    <source>
        <dbReference type="ARBA" id="ARBA00008427"/>
    </source>
</evidence>
<dbReference type="InterPro" id="IPR018259">
    <property type="entry name" value="Ribosomal_eL21_CS"/>
</dbReference>
<dbReference type="GO" id="GO:0005840">
    <property type="term" value="C:ribosome"/>
    <property type="evidence" value="ECO:0007669"/>
    <property type="project" value="UniProtKB-KW"/>
</dbReference>
<evidence type="ECO:0000256" key="3">
    <source>
        <dbReference type="ARBA" id="ARBA00023274"/>
    </source>
</evidence>
<dbReference type="FunFam" id="2.30.30.70:FF:000001">
    <property type="entry name" value="60S ribosomal protein L21"/>
    <property type="match status" value="1"/>
</dbReference>
<dbReference type="OrthoDB" id="1539250at2759"/>
<dbReference type="AlphaFoldDB" id="F2TVA0"/>
<dbReference type="OMA" id="INYGDYV"/>
<reference evidence="4" key="1">
    <citation type="submission" date="2009-08" db="EMBL/GenBank/DDBJ databases">
        <title>Annotation of Salpingoeca rosetta.</title>
        <authorList>
            <consortium name="The Broad Institute Genome Sequencing Platform"/>
            <person name="Russ C."/>
            <person name="Cuomo C."/>
            <person name="Burger G."/>
            <person name="Gray M.W."/>
            <person name="Holland P.W.H."/>
            <person name="King N."/>
            <person name="Lang F.B.F."/>
            <person name="Roger A.J."/>
            <person name="Ruiz-Trillo I."/>
            <person name="Young S.K."/>
            <person name="Zeng Q."/>
            <person name="Gargeya S."/>
            <person name="Alvarado L."/>
            <person name="Berlin A."/>
            <person name="Chapman S.B."/>
            <person name="Chen Z."/>
            <person name="Freedman E."/>
            <person name="Gellesch M."/>
            <person name="Goldberg J."/>
            <person name="Griggs A."/>
            <person name="Gujja S."/>
            <person name="Heilman E."/>
            <person name="Heiman D."/>
            <person name="Howarth C."/>
            <person name="Mehta T."/>
            <person name="Neiman D."/>
            <person name="Pearson M."/>
            <person name="Roberts A."/>
            <person name="Saif S."/>
            <person name="Shea T."/>
            <person name="Shenoy N."/>
            <person name="Sisk P."/>
            <person name="Stolte C."/>
            <person name="Sykes S."/>
            <person name="White J."/>
            <person name="Yandava C."/>
            <person name="Haas B."/>
            <person name="Nusbaum C."/>
            <person name="Birren B."/>
        </authorList>
    </citation>
    <scope>NUCLEOTIDE SEQUENCE [LARGE SCALE GENOMIC DNA]</scope>
    <source>
        <strain evidence="4">ATCC 50818</strain>
    </source>
</reference>
<dbReference type="GeneID" id="16067948"/>
<dbReference type="FunCoup" id="F2TVA0">
    <property type="interactions" value="1169"/>
</dbReference>
<dbReference type="InterPro" id="IPR008991">
    <property type="entry name" value="Translation_prot_SH3-like_sf"/>
</dbReference>
<proteinExistence type="inferred from homology"/>
<evidence type="ECO:0000313" key="5">
    <source>
        <dbReference type="Proteomes" id="UP000007799"/>
    </source>
</evidence>
<organism evidence="5">
    <name type="scientific">Salpingoeca rosetta (strain ATCC 50818 / BSB-021)</name>
    <dbReference type="NCBI Taxonomy" id="946362"/>
    <lineage>
        <taxon>Eukaryota</taxon>
        <taxon>Choanoflagellata</taxon>
        <taxon>Craspedida</taxon>
        <taxon>Salpingoecidae</taxon>
        <taxon>Salpingoeca</taxon>
    </lineage>
</organism>
<dbReference type="Gene3D" id="2.30.30.70">
    <property type="entry name" value="Ribosomal protein L21"/>
    <property type="match status" value="1"/>
</dbReference>
<protein>
    <submittedName>
        <fullName evidence="4">Ribosomal protein L21</fullName>
    </submittedName>
</protein>
<dbReference type="KEGG" id="sre:PTSG_00012"/>
<dbReference type="PANTHER" id="PTHR20981">
    <property type="entry name" value="60S RIBOSOMAL PROTEIN L21"/>
    <property type="match status" value="1"/>
</dbReference>
<dbReference type="GO" id="GO:0006412">
    <property type="term" value="P:translation"/>
    <property type="evidence" value="ECO:0007669"/>
    <property type="project" value="InterPro"/>
</dbReference>
<dbReference type="PROSITE" id="PS01171">
    <property type="entry name" value="RIBOSOMAL_L21E"/>
    <property type="match status" value="1"/>
</dbReference>
<keyword evidence="2 4" id="KW-0689">Ribosomal protein</keyword>
<dbReference type="SUPFAM" id="SSF50104">
    <property type="entry name" value="Translation proteins SH3-like domain"/>
    <property type="match status" value="1"/>
</dbReference>
<dbReference type="GO" id="GO:1990904">
    <property type="term" value="C:ribonucleoprotein complex"/>
    <property type="evidence" value="ECO:0007669"/>
    <property type="project" value="UniProtKB-KW"/>
</dbReference>
<dbReference type="eggNOG" id="KOG1732">
    <property type="taxonomic scope" value="Eukaryota"/>
</dbReference>
<dbReference type="Gene3D" id="6.10.250.3260">
    <property type="match status" value="1"/>
</dbReference>
<dbReference type="RefSeq" id="XP_004998568.1">
    <property type="nucleotide sequence ID" value="XM_004998511.1"/>
</dbReference>
<dbReference type="Pfam" id="PF01157">
    <property type="entry name" value="Ribosomal_L21e"/>
    <property type="match status" value="1"/>
</dbReference>
<name>F2TVA0_SALR5</name>
<accession>F2TVA0</accession>
<dbReference type="Proteomes" id="UP000007799">
    <property type="component" value="Unassembled WGS sequence"/>
</dbReference>
<dbReference type="InterPro" id="IPR001147">
    <property type="entry name" value="Ribosomal_eL21"/>
</dbReference>
<keyword evidence="5" id="KW-1185">Reference proteome</keyword>
<evidence type="ECO:0000313" key="4">
    <source>
        <dbReference type="EMBL" id="EGD71996.1"/>
    </source>
</evidence>
<comment type="similarity">
    <text evidence="1">Belongs to the eukaryotic ribosomal protein eL21 family.</text>
</comment>
<dbReference type="GO" id="GO:0003735">
    <property type="term" value="F:structural constituent of ribosome"/>
    <property type="evidence" value="ECO:0007669"/>
    <property type="project" value="InterPro"/>
</dbReference>
<gene>
    <name evidence="4" type="ORF">PTSG_00012</name>
</gene>
<dbReference type="InParanoid" id="F2TVA0"/>
<dbReference type="InterPro" id="IPR036948">
    <property type="entry name" value="Ribosomal_eL21_sf"/>
</dbReference>
<sequence>MTNTTGLRRGTRYMFARPFRGHGAVGLKTYGAVYKVGQYVDIKGNGAYSVGLPHKSYHGKTGRVYNVGKRALGIVVNKRIKNRYVQKKINVRIEHVKHSKCRDDFLRRRASNDKLRAEARAAGKRISLKRKPAGPRPAHFVKDTGAQELRPLKYEFLA</sequence>
<dbReference type="STRING" id="946362.F2TVA0"/>